<feature type="compositionally biased region" description="Polar residues" evidence="1">
    <location>
        <begin position="58"/>
        <end position="67"/>
    </location>
</feature>
<feature type="region of interest" description="Disordered" evidence="1">
    <location>
        <begin position="1"/>
        <end position="75"/>
    </location>
</feature>
<feature type="compositionally biased region" description="Basic and acidic residues" evidence="1">
    <location>
        <begin position="1"/>
        <end position="14"/>
    </location>
</feature>
<accession>M1DGK1</accession>
<dbReference type="Proteomes" id="UP000011115">
    <property type="component" value="Unassembled WGS sequence"/>
</dbReference>
<name>M1DGK1_SOLTU</name>
<dbReference type="HOGENOM" id="CLU_1941810_0_0_1"/>
<feature type="compositionally biased region" description="Basic and acidic residues" evidence="1">
    <location>
        <begin position="102"/>
        <end position="121"/>
    </location>
</feature>
<evidence type="ECO:0000256" key="1">
    <source>
        <dbReference type="SAM" id="MobiDB-lite"/>
    </source>
</evidence>
<sequence length="159" mass="18063">MLRVFHRDKEEFKNKKAKTSGNESGQHKSNANRFSFQHKQKGPAPSSASAPVPRNKCEYNSQNSQNFRARPAHSQGLRITESTWRVIEESYFAFRFSVLSPEGKDQVGGKREQSAHHREVPRSGIMSPNDPEHEDAEGWCNTVMNYTKGRITELIGDSD</sequence>
<dbReference type="InParanoid" id="M1DGK1"/>
<evidence type="ECO:0000313" key="2">
    <source>
        <dbReference type="EnsemblPlants" id="PGSC0003DMT400088716"/>
    </source>
</evidence>
<proteinExistence type="predicted"/>
<dbReference type="AlphaFoldDB" id="M1DGK1"/>
<feature type="compositionally biased region" description="Polar residues" evidence="1">
    <location>
        <begin position="19"/>
        <end position="35"/>
    </location>
</feature>
<dbReference type="PaxDb" id="4113-PGSC0003DMT400088716"/>
<reference evidence="3" key="1">
    <citation type="journal article" date="2011" name="Nature">
        <title>Genome sequence and analysis of the tuber crop potato.</title>
        <authorList>
            <consortium name="The Potato Genome Sequencing Consortium"/>
        </authorList>
    </citation>
    <scope>NUCLEOTIDE SEQUENCE [LARGE SCALE GENOMIC DNA]</scope>
    <source>
        <strain evidence="3">cv. DM1-3 516 R44</strain>
    </source>
</reference>
<evidence type="ECO:0000313" key="3">
    <source>
        <dbReference type="Proteomes" id="UP000011115"/>
    </source>
</evidence>
<reference evidence="2" key="2">
    <citation type="submission" date="2015-06" db="UniProtKB">
        <authorList>
            <consortium name="EnsemblPlants"/>
        </authorList>
    </citation>
    <scope>IDENTIFICATION</scope>
    <source>
        <strain evidence="2">DM1-3 516 R44</strain>
    </source>
</reference>
<keyword evidence="3" id="KW-1185">Reference proteome</keyword>
<feature type="region of interest" description="Disordered" evidence="1">
    <location>
        <begin position="102"/>
        <end position="137"/>
    </location>
</feature>
<dbReference type="Gramene" id="PGSC0003DMT400088716">
    <property type="protein sequence ID" value="PGSC0003DMT400088716"/>
    <property type="gene ID" value="PGSC0003DMG400038287"/>
</dbReference>
<protein>
    <submittedName>
        <fullName evidence="2">Gag-pol polyprotein</fullName>
    </submittedName>
</protein>
<dbReference type="EnsemblPlants" id="PGSC0003DMT400088716">
    <property type="protein sequence ID" value="PGSC0003DMT400088716"/>
    <property type="gene ID" value="PGSC0003DMG400038287"/>
</dbReference>
<organism evidence="2 3">
    <name type="scientific">Solanum tuberosum</name>
    <name type="common">Potato</name>
    <dbReference type="NCBI Taxonomy" id="4113"/>
    <lineage>
        <taxon>Eukaryota</taxon>
        <taxon>Viridiplantae</taxon>
        <taxon>Streptophyta</taxon>
        <taxon>Embryophyta</taxon>
        <taxon>Tracheophyta</taxon>
        <taxon>Spermatophyta</taxon>
        <taxon>Magnoliopsida</taxon>
        <taxon>eudicotyledons</taxon>
        <taxon>Gunneridae</taxon>
        <taxon>Pentapetalae</taxon>
        <taxon>asterids</taxon>
        <taxon>lamiids</taxon>
        <taxon>Solanales</taxon>
        <taxon>Solanaceae</taxon>
        <taxon>Solanoideae</taxon>
        <taxon>Solaneae</taxon>
        <taxon>Solanum</taxon>
    </lineage>
</organism>